<evidence type="ECO:0000313" key="3">
    <source>
        <dbReference type="EMBL" id="EGT36710.1"/>
    </source>
</evidence>
<evidence type="ECO:0000256" key="2">
    <source>
        <dbReference type="SAM" id="MobiDB-lite"/>
    </source>
</evidence>
<sequence>MSDEKIPEKYANRAEDFQKFLAEVREKQNAEREEIRSEIQQELAEIRRIEMEKIRKIQEELKNEYSPSEGGTVDDEAMKNGQPN</sequence>
<feature type="coiled-coil region" evidence="1">
    <location>
        <begin position="21"/>
        <end position="52"/>
    </location>
</feature>
<protein>
    <submittedName>
        <fullName evidence="3">Uncharacterized protein</fullName>
    </submittedName>
</protein>
<evidence type="ECO:0000313" key="4">
    <source>
        <dbReference type="Proteomes" id="UP000008068"/>
    </source>
</evidence>
<feature type="region of interest" description="Disordered" evidence="2">
    <location>
        <begin position="60"/>
        <end position="84"/>
    </location>
</feature>
<dbReference type="AlphaFoldDB" id="G0NSD5"/>
<dbReference type="InParanoid" id="G0NSD5"/>
<gene>
    <name evidence="3" type="ORF">CAEBREN_14287</name>
</gene>
<accession>G0NSD5</accession>
<keyword evidence="4" id="KW-1185">Reference proteome</keyword>
<dbReference type="HOGENOM" id="CLU_2529443_0_0_1"/>
<organism evidence="4">
    <name type="scientific">Caenorhabditis brenneri</name>
    <name type="common">Nematode worm</name>
    <dbReference type="NCBI Taxonomy" id="135651"/>
    <lineage>
        <taxon>Eukaryota</taxon>
        <taxon>Metazoa</taxon>
        <taxon>Ecdysozoa</taxon>
        <taxon>Nematoda</taxon>
        <taxon>Chromadorea</taxon>
        <taxon>Rhabditida</taxon>
        <taxon>Rhabditina</taxon>
        <taxon>Rhabditomorpha</taxon>
        <taxon>Rhabditoidea</taxon>
        <taxon>Rhabditidae</taxon>
        <taxon>Peloderinae</taxon>
        <taxon>Caenorhabditis</taxon>
    </lineage>
</organism>
<dbReference type="EMBL" id="GL379937">
    <property type="protein sequence ID" value="EGT36710.1"/>
    <property type="molecule type" value="Genomic_DNA"/>
</dbReference>
<evidence type="ECO:0000256" key="1">
    <source>
        <dbReference type="SAM" id="Coils"/>
    </source>
</evidence>
<keyword evidence="1" id="KW-0175">Coiled coil</keyword>
<dbReference type="Proteomes" id="UP000008068">
    <property type="component" value="Unassembled WGS sequence"/>
</dbReference>
<name>G0NSD5_CAEBE</name>
<reference evidence="4" key="1">
    <citation type="submission" date="2011-07" db="EMBL/GenBank/DDBJ databases">
        <authorList>
            <consortium name="Caenorhabditis brenneri Sequencing and Analysis Consortium"/>
            <person name="Wilson R.K."/>
        </authorList>
    </citation>
    <scope>NUCLEOTIDE SEQUENCE [LARGE SCALE GENOMIC DNA]</scope>
    <source>
        <strain evidence="4">PB2801</strain>
    </source>
</reference>
<proteinExistence type="predicted"/>